<name>A0A9N9AUB8_9GLOM</name>
<dbReference type="AlphaFoldDB" id="A0A9N9AUB8"/>
<evidence type="ECO:0000313" key="2">
    <source>
        <dbReference type="Proteomes" id="UP000789706"/>
    </source>
</evidence>
<protein>
    <submittedName>
        <fullName evidence="1">8866_t:CDS:1</fullName>
    </submittedName>
</protein>
<comment type="caution">
    <text evidence="1">The sequence shown here is derived from an EMBL/GenBank/DDBJ whole genome shotgun (WGS) entry which is preliminary data.</text>
</comment>
<gene>
    <name evidence="1" type="ORF">DEBURN_LOCUS6576</name>
</gene>
<dbReference type="Proteomes" id="UP000789706">
    <property type="component" value="Unassembled WGS sequence"/>
</dbReference>
<organism evidence="1 2">
    <name type="scientific">Diversispora eburnea</name>
    <dbReference type="NCBI Taxonomy" id="1213867"/>
    <lineage>
        <taxon>Eukaryota</taxon>
        <taxon>Fungi</taxon>
        <taxon>Fungi incertae sedis</taxon>
        <taxon>Mucoromycota</taxon>
        <taxon>Glomeromycotina</taxon>
        <taxon>Glomeromycetes</taxon>
        <taxon>Diversisporales</taxon>
        <taxon>Diversisporaceae</taxon>
        <taxon>Diversispora</taxon>
    </lineage>
</organism>
<accession>A0A9N9AUB8</accession>
<keyword evidence="2" id="KW-1185">Reference proteome</keyword>
<proteinExistence type="predicted"/>
<dbReference type="OrthoDB" id="2432142at2759"/>
<reference evidence="1" key="1">
    <citation type="submission" date="2021-06" db="EMBL/GenBank/DDBJ databases">
        <authorList>
            <person name="Kallberg Y."/>
            <person name="Tangrot J."/>
            <person name="Rosling A."/>
        </authorList>
    </citation>
    <scope>NUCLEOTIDE SEQUENCE</scope>
    <source>
        <strain evidence="1">AZ414A</strain>
    </source>
</reference>
<evidence type="ECO:0000313" key="1">
    <source>
        <dbReference type="EMBL" id="CAG8540290.1"/>
    </source>
</evidence>
<dbReference type="EMBL" id="CAJVPK010000691">
    <property type="protein sequence ID" value="CAG8540290.1"/>
    <property type="molecule type" value="Genomic_DNA"/>
</dbReference>
<sequence length="124" mass="14645">MMDKQSALNPMSVLTDCNDNWIIFFFFAEKGKLYLATSEIEKRGIALAIIKQKRTKFHETITEKVDFDNRMADLIDDMTEKELYNMSMRKRLKSVVKRDEQPIIDQFISKFSDDYEIPSLQMFA</sequence>